<feature type="region of interest" description="Disordered" evidence="1">
    <location>
        <begin position="149"/>
        <end position="174"/>
    </location>
</feature>
<dbReference type="GO" id="GO:0005509">
    <property type="term" value="F:calcium ion binding"/>
    <property type="evidence" value="ECO:0007669"/>
    <property type="project" value="InterPro"/>
</dbReference>
<gene>
    <name evidence="2" type="ORF">I0K15_14565</name>
</gene>
<proteinExistence type="predicted"/>
<sequence length="276" mass="29125">MDQGGYLHNSAGSVVIDEAGRIVALKTASPATVSLDTRTVLRSDVETGHDGASRMSGPDEIGETRAANADGELEEIDISLDLDEPEFVFTTDSDDPVETFAAEEDETTAAPEQTADGSAETPVEEPVEPALPWDIEPIYVGRELVSPDPDLLDRATGGRRGGEEVAGTTGDDVLEGTDGDDILIALRGDDAMTGGAGADIFVFVQSSSGQDVISDFEAGTDFIYFGPETIFDLAELSITQDGDDAVVSWHRGRSEVVLEDTDASALTADTFILEAY</sequence>
<dbReference type="SUPFAM" id="SSF51120">
    <property type="entry name" value="beta-Roll"/>
    <property type="match status" value="1"/>
</dbReference>
<name>A0A7S9QC47_9RHOB</name>
<dbReference type="Proteomes" id="UP000594800">
    <property type="component" value="Chromosome"/>
</dbReference>
<dbReference type="InterPro" id="IPR001343">
    <property type="entry name" value="Hemolysn_Ca-bd"/>
</dbReference>
<reference evidence="2 3" key="1">
    <citation type="submission" date="2020-11" db="EMBL/GenBank/DDBJ databases">
        <title>Description of Pontivivens ytuae sp. nov. isolated from deep sea sediment of Mariana Trench.</title>
        <authorList>
            <person name="Wang Z."/>
            <person name="Sun Q.-L."/>
            <person name="Xu X.-D."/>
            <person name="Tang Y.-Z."/>
            <person name="Zhang J."/>
        </authorList>
    </citation>
    <scope>NUCLEOTIDE SEQUENCE [LARGE SCALE GENOMIC DNA]</scope>
    <source>
        <strain evidence="2 3">MT2928</strain>
    </source>
</reference>
<evidence type="ECO:0000256" key="1">
    <source>
        <dbReference type="SAM" id="MobiDB-lite"/>
    </source>
</evidence>
<dbReference type="InterPro" id="IPR011049">
    <property type="entry name" value="Serralysin-like_metalloprot_C"/>
</dbReference>
<dbReference type="KEGG" id="poz:I0K15_14565"/>
<protein>
    <submittedName>
        <fullName evidence="2">Uncharacterized protein</fullName>
    </submittedName>
</protein>
<accession>A0A7S9QC47</accession>
<dbReference type="RefSeq" id="WP_196102228.1">
    <property type="nucleotide sequence ID" value="NZ_CP064942.1"/>
</dbReference>
<organism evidence="2 3">
    <name type="scientific">Pontivivens ytuae</name>
    <dbReference type="NCBI Taxonomy" id="2789856"/>
    <lineage>
        <taxon>Bacteria</taxon>
        <taxon>Pseudomonadati</taxon>
        <taxon>Pseudomonadota</taxon>
        <taxon>Alphaproteobacteria</taxon>
        <taxon>Rhodobacterales</taxon>
        <taxon>Paracoccaceae</taxon>
        <taxon>Pontivivens</taxon>
    </lineage>
</organism>
<feature type="region of interest" description="Disordered" evidence="1">
    <location>
        <begin position="102"/>
        <end position="126"/>
    </location>
</feature>
<dbReference type="Gene3D" id="2.150.10.10">
    <property type="entry name" value="Serralysin-like metalloprotease, C-terminal"/>
    <property type="match status" value="1"/>
</dbReference>
<dbReference type="PRINTS" id="PR00313">
    <property type="entry name" value="CABNDNGRPT"/>
</dbReference>
<dbReference type="Pfam" id="PF00353">
    <property type="entry name" value="HemolysinCabind"/>
    <property type="match status" value="1"/>
</dbReference>
<dbReference type="AlphaFoldDB" id="A0A7S9QC47"/>
<evidence type="ECO:0000313" key="2">
    <source>
        <dbReference type="EMBL" id="QPH53017.1"/>
    </source>
</evidence>
<dbReference type="EMBL" id="CP064942">
    <property type="protein sequence ID" value="QPH53017.1"/>
    <property type="molecule type" value="Genomic_DNA"/>
</dbReference>
<evidence type="ECO:0000313" key="3">
    <source>
        <dbReference type="Proteomes" id="UP000594800"/>
    </source>
</evidence>
<keyword evidence="3" id="KW-1185">Reference proteome</keyword>